<dbReference type="SUPFAM" id="SSF53756">
    <property type="entry name" value="UDP-Glycosyltransferase/glycogen phosphorylase"/>
    <property type="match status" value="1"/>
</dbReference>
<proteinExistence type="predicted"/>
<dbReference type="GO" id="GO:0016757">
    <property type="term" value="F:glycosyltransferase activity"/>
    <property type="evidence" value="ECO:0007669"/>
    <property type="project" value="InterPro"/>
</dbReference>
<keyword evidence="1" id="KW-0808">Transferase</keyword>
<organism evidence="4 5">
    <name type="scientific">Marivirga aurantiaca</name>
    <dbReference type="NCBI Taxonomy" id="2802615"/>
    <lineage>
        <taxon>Bacteria</taxon>
        <taxon>Pseudomonadati</taxon>
        <taxon>Bacteroidota</taxon>
        <taxon>Cytophagia</taxon>
        <taxon>Cytophagales</taxon>
        <taxon>Marivirgaceae</taxon>
        <taxon>Marivirga</taxon>
    </lineage>
</organism>
<evidence type="ECO:0000259" key="2">
    <source>
        <dbReference type="Pfam" id="PF00534"/>
    </source>
</evidence>
<evidence type="ECO:0000313" key="4">
    <source>
        <dbReference type="EMBL" id="MBK6267012.1"/>
    </source>
</evidence>
<dbReference type="PANTHER" id="PTHR46401">
    <property type="entry name" value="GLYCOSYLTRANSFERASE WBBK-RELATED"/>
    <property type="match status" value="1"/>
</dbReference>
<reference evidence="4" key="1">
    <citation type="submission" date="2021-01" db="EMBL/GenBank/DDBJ databases">
        <title>Marivirga aurantiaca sp. nov., isolated from intertidal surface sediments.</title>
        <authorList>
            <person name="Zhang M."/>
        </authorList>
    </citation>
    <scope>NUCLEOTIDE SEQUENCE</scope>
    <source>
        <strain evidence="4">S37H4</strain>
    </source>
</reference>
<dbReference type="PANTHER" id="PTHR46401:SF2">
    <property type="entry name" value="GLYCOSYLTRANSFERASE WBBK-RELATED"/>
    <property type="match status" value="1"/>
</dbReference>
<dbReference type="InterPro" id="IPR001296">
    <property type="entry name" value="Glyco_trans_1"/>
</dbReference>
<dbReference type="InterPro" id="IPR028098">
    <property type="entry name" value="Glyco_trans_4-like_N"/>
</dbReference>
<keyword evidence="5" id="KW-1185">Reference proteome</keyword>
<dbReference type="Proteomes" id="UP000611723">
    <property type="component" value="Unassembled WGS sequence"/>
</dbReference>
<gene>
    <name evidence="4" type="ORF">JKA74_18350</name>
</gene>
<comment type="caution">
    <text evidence="4">The sequence shown here is derived from an EMBL/GenBank/DDBJ whole genome shotgun (WGS) entry which is preliminary data.</text>
</comment>
<evidence type="ECO:0000313" key="5">
    <source>
        <dbReference type="Proteomes" id="UP000611723"/>
    </source>
</evidence>
<dbReference type="AlphaFoldDB" id="A0A935CBV2"/>
<dbReference type="GO" id="GO:0009103">
    <property type="term" value="P:lipopolysaccharide biosynthetic process"/>
    <property type="evidence" value="ECO:0007669"/>
    <property type="project" value="TreeGrafter"/>
</dbReference>
<dbReference type="Gene3D" id="3.40.50.2000">
    <property type="entry name" value="Glycogen Phosphorylase B"/>
    <property type="match status" value="2"/>
</dbReference>
<dbReference type="Pfam" id="PF00534">
    <property type="entry name" value="Glycos_transf_1"/>
    <property type="match status" value="1"/>
</dbReference>
<feature type="domain" description="Glycosyl transferase family 1" evidence="2">
    <location>
        <begin position="189"/>
        <end position="318"/>
    </location>
</feature>
<evidence type="ECO:0000259" key="3">
    <source>
        <dbReference type="Pfam" id="PF13477"/>
    </source>
</evidence>
<dbReference type="EMBL" id="JAEQBW010000013">
    <property type="protein sequence ID" value="MBK6267012.1"/>
    <property type="molecule type" value="Genomic_DNA"/>
</dbReference>
<dbReference type="RefSeq" id="WP_201432698.1">
    <property type="nucleotide sequence ID" value="NZ_JAEQBW010000013.1"/>
</dbReference>
<protein>
    <submittedName>
        <fullName evidence="4">Glycosyltransferase family 4 protein</fullName>
    </submittedName>
</protein>
<accession>A0A935CBV2</accession>
<feature type="domain" description="Glycosyltransferase subfamily 4-like N-terminal" evidence="3">
    <location>
        <begin position="2"/>
        <end position="155"/>
    </location>
</feature>
<sequence>MKILFLIDPNSIHDIKWVKYFSLQSTYKCYFICREHHYSMQIVEEINENFGIIFLGNVKYFSISKPLNTIKQSLFIKNLIKKYNIDLFHIQYAEPNALWTLLKPIIKVPIIITCRGTDVLKTIPEHFAKKDLLNQIVKCLYKLAFIKSDWITVTSQRQMESIKKFSGRQKNISIIRTGVAIDEIKKDNSQFFRKEITKSFILFPRYIKPLYNHEFCLKAVEKLPKRIKDGYQMVFIGKDSGDISYQRSLIEMMSLSKSVEYIFLPKLQQKEISELYKRASLIVMTPLSDGSPVSAMEALILNKNVILGPLEYDKDIFDNPLIHKMNSWHIDELIDKIERCLFIKNKVKLDERITSLLDSSKNMRKLEYIYYRLKASE</sequence>
<name>A0A935CBV2_9BACT</name>
<evidence type="ECO:0000256" key="1">
    <source>
        <dbReference type="ARBA" id="ARBA00022679"/>
    </source>
</evidence>
<dbReference type="Pfam" id="PF13477">
    <property type="entry name" value="Glyco_trans_4_2"/>
    <property type="match status" value="1"/>
</dbReference>